<name>A0A9P8BUJ7_9FUNG</name>
<dbReference type="AlphaFoldDB" id="A0A9P8BUJ7"/>
<dbReference type="EMBL" id="JAHRHY010000005">
    <property type="protein sequence ID" value="KAG9069444.1"/>
    <property type="molecule type" value="Genomic_DNA"/>
</dbReference>
<dbReference type="Proteomes" id="UP000707451">
    <property type="component" value="Unassembled WGS sequence"/>
</dbReference>
<comment type="caution">
    <text evidence="1">The sequence shown here is derived from an EMBL/GenBank/DDBJ whole genome shotgun (WGS) entry which is preliminary data.</text>
</comment>
<reference evidence="1" key="1">
    <citation type="submission" date="2021-06" db="EMBL/GenBank/DDBJ databases">
        <title>Genome Sequence of Mortierella hyaline Strain SCG-10, a Cold-Adapted, Nitrate-Reducing Fungus Isolated from Soil in Minnesota, USA.</title>
        <authorList>
            <person name="Aldossari N."/>
        </authorList>
    </citation>
    <scope>NUCLEOTIDE SEQUENCE</scope>
    <source>
        <strain evidence="1">SCG-10</strain>
    </source>
</reference>
<proteinExistence type="predicted"/>
<accession>A0A9P8BUJ7</accession>
<gene>
    <name evidence="1" type="ORF">KI688_010346</name>
</gene>
<protein>
    <submittedName>
        <fullName evidence="1">Uncharacterized protein</fullName>
    </submittedName>
</protein>
<organism evidence="1 2">
    <name type="scientific">Linnemannia hyalina</name>
    <dbReference type="NCBI Taxonomy" id="64524"/>
    <lineage>
        <taxon>Eukaryota</taxon>
        <taxon>Fungi</taxon>
        <taxon>Fungi incertae sedis</taxon>
        <taxon>Mucoromycota</taxon>
        <taxon>Mortierellomycotina</taxon>
        <taxon>Mortierellomycetes</taxon>
        <taxon>Mortierellales</taxon>
        <taxon>Mortierellaceae</taxon>
        <taxon>Linnemannia</taxon>
    </lineage>
</organism>
<dbReference type="OrthoDB" id="2370938at2759"/>
<evidence type="ECO:0000313" key="1">
    <source>
        <dbReference type="EMBL" id="KAG9069444.1"/>
    </source>
</evidence>
<keyword evidence="2" id="KW-1185">Reference proteome</keyword>
<sequence>MLETRWADSKDRRKEYWEKLRQTEITQAEAARKMEEWSQRLGKINDKEKDVVVEFQHNRFLKFMDDKNSPFVVKDEPSPPYTPPFPNKRPREAFAGGSESSWEVLTPGDIIDALQEMLPHQRMGEILGVEQGHVFSCVLEDVDVGAHFTQYFKDCYLESYKHVYPEDALALSATLLIRKNSRSPRLHKAFGVQRLTALRESLLQSIIPTLDTTLLDKQQALISKWVGWIGLVSENRRENSTKRKETLDRLQSDWKEAMDLDLPAMHTYFVMCVQGLSASQPLDFQEADGIASFIRNLLAALLQEVDLVRFSCADKSSEASRYNKAINQLQGQSKQPDMVGIFTYEGVRVETFFGEASSVTARSPSKYGGDTVRLGVFGKNSHDMMDNLVDLKNPLLLFNINGLVLQAFVLEKIQDVYTMLEIGTGRIPCSVNDLLFLSQDLPFWLQLRELARKTSASIEQAVDAGQVDHGRRKSFYPTITTPSAKDALRSSK</sequence>
<evidence type="ECO:0000313" key="2">
    <source>
        <dbReference type="Proteomes" id="UP000707451"/>
    </source>
</evidence>